<feature type="domain" description="Methylguanine DNA methyltransferase ribonuclease-like" evidence="3">
    <location>
        <begin position="1"/>
        <end position="68"/>
    </location>
</feature>
<dbReference type="Pfam" id="PF02870">
    <property type="entry name" value="Methyltransf_1N"/>
    <property type="match status" value="1"/>
</dbReference>
<sequence>MYYDYLDTVLGKIYLLADENGLRQLTIASGGFSPDERWEHDPNFMSPFTTQLREYLQGKRKKFNLDLAPQGTTFQCQVWTALQEIPYNSQRSYHQIAAHIEHPCAIQAISMAKNVNPIPIIIPCHRVASSQEAKDSCRYGQDVIVQLRALENGEQTLI</sequence>
<reference evidence="4 5" key="1">
    <citation type="submission" date="2018-01" db="EMBL/GenBank/DDBJ databases">
        <title>Whole genome sequencing of Histamine producing bacteria.</title>
        <authorList>
            <person name="Butler K."/>
        </authorList>
    </citation>
    <scope>NUCLEOTIDE SEQUENCE [LARGE SCALE GENOMIC DNA]</scope>
    <source>
        <strain evidence="4 5">DSM 100436</strain>
    </source>
</reference>
<dbReference type="InterPro" id="IPR036631">
    <property type="entry name" value="MGMT_N_sf"/>
</dbReference>
<dbReference type="EMBL" id="PYMA01000011">
    <property type="protein sequence ID" value="PSW18413.1"/>
    <property type="molecule type" value="Genomic_DNA"/>
</dbReference>
<dbReference type="InterPro" id="IPR014048">
    <property type="entry name" value="MethylDNA_cys_MeTrfase_DNA-bd"/>
</dbReference>
<keyword evidence="4" id="KW-0489">Methyltransferase</keyword>
<gene>
    <name evidence="4" type="ORF">C9I98_17070</name>
</gene>
<dbReference type="GO" id="GO:0006281">
    <property type="term" value="P:DNA repair"/>
    <property type="evidence" value="ECO:0007669"/>
    <property type="project" value="InterPro"/>
</dbReference>
<keyword evidence="4" id="KW-0808">Transferase</keyword>
<dbReference type="Pfam" id="PF01035">
    <property type="entry name" value="DNA_binding_1"/>
    <property type="match status" value="1"/>
</dbReference>
<dbReference type="SUPFAM" id="SSF46767">
    <property type="entry name" value="Methylated DNA-protein cysteine methyltransferase, C-terminal domain"/>
    <property type="match status" value="1"/>
</dbReference>
<organism evidence="4 5">
    <name type="scientific">Photobacterium sanctipauli</name>
    <dbReference type="NCBI Taxonomy" id="1342794"/>
    <lineage>
        <taxon>Bacteria</taxon>
        <taxon>Pseudomonadati</taxon>
        <taxon>Pseudomonadota</taxon>
        <taxon>Gammaproteobacteria</taxon>
        <taxon>Vibrionales</taxon>
        <taxon>Vibrionaceae</taxon>
        <taxon>Photobacterium</taxon>
    </lineage>
</organism>
<keyword evidence="5" id="KW-1185">Reference proteome</keyword>
<feature type="domain" description="Methylated-DNA-[protein]-cysteine S-methyltransferase DNA binding" evidence="2">
    <location>
        <begin position="74"/>
        <end position="144"/>
    </location>
</feature>
<evidence type="ECO:0000259" key="2">
    <source>
        <dbReference type="Pfam" id="PF01035"/>
    </source>
</evidence>
<dbReference type="Proteomes" id="UP000241771">
    <property type="component" value="Unassembled WGS sequence"/>
</dbReference>
<dbReference type="InterPro" id="IPR008332">
    <property type="entry name" value="MethylG_MeTrfase_N"/>
</dbReference>
<evidence type="ECO:0000256" key="1">
    <source>
        <dbReference type="ARBA" id="ARBA00022763"/>
    </source>
</evidence>
<dbReference type="PANTHER" id="PTHR10815">
    <property type="entry name" value="METHYLATED-DNA--PROTEIN-CYSTEINE METHYLTRANSFERASE"/>
    <property type="match status" value="1"/>
</dbReference>
<dbReference type="PANTHER" id="PTHR10815:SF5">
    <property type="entry name" value="METHYLATED-DNA--PROTEIN-CYSTEINE METHYLTRANSFERASE"/>
    <property type="match status" value="1"/>
</dbReference>
<comment type="caution">
    <text evidence="4">The sequence shown here is derived from an EMBL/GenBank/DDBJ whole genome shotgun (WGS) entry which is preliminary data.</text>
</comment>
<dbReference type="Gene3D" id="1.10.10.10">
    <property type="entry name" value="Winged helix-like DNA-binding domain superfamily/Winged helix DNA-binding domain"/>
    <property type="match status" value="1"/>
</dbReference>
<protein>
    <submittedName>
        <fullName evidence="4">6-O-methylguanine DNA methyltransferase</fullName>
    </submittedName>
</protein>
<dbReference type="GO" id="GO:0003908">
    <property type="term" value="F:methylated-DNA-[protein]-cysteine S-methyltransferase activity"/>
    <property type="evidence" value="ECO:0007669"/>
    <property type="project" value="InterPro"/>
</dbReference>
<proteinExistence type="predicted"/>
<dbReference type="GO" id="GO:0032259">
    <property type="term" value="P:methylation"/>
    <property type="evidence" value="ECO:0007669"/>
    <property type="project" value="UniProtKB-KW"/>
</dbReference>
<name>A0A2T3NQ63_9GAMM</name>
<dbReference type="CDD" id="cd06445">
    <property type="entry name" value="ATase"/>
    <property type="match status" value="1"/>
</dbReference>
<accession>A0A2T3NQ63</accession>
<keyword evidence="1" id="KW-0227">DNA damage</keyword>
<dbReference type="InterPro" id="IPR036388">
    <property type="entry name" value="WH-like_DNA-bd_sf"/>
</dbReference>
<evidence type="ECO:0000259" key="3">
    <source>
        <dbReference type="Pfam" id="PF02870"/>
    </source>
</evidence>
<evidence type="ECO:0000313" key="4">
    <source>
        <dbReference type="EMBL" id="PSW18413.1"/>
    </source>
</evidence>
<dbReference type="RefSeq" id="WP_107272250.1">
    <property type="nucleotide sequence ID" value="NZ_PYMA01000011.1"/>
</dbReference>
<dbReference type="NCBIfam" id="TIGR00589">
    <property type="entry name" value="ogt"/>
    <property type="match status" value="1"/>
</dbReference>
<dbReference type="InterPro" id="IPR036217">
    <property type="entry name" value="MethylDNA_cys_MeTrfase_DNAb"/>
</dbReference>
<dbReference type="SUPFAM" id="SSF53155">
    <property type="entry name" value="Methylated DNA-protein cysteine methyltransferase domain"/>
    <property type="match status" value="1"/>
</dbReference>
<dbReference type="Gene3D" id="3.30.160.70">
    <property type="entry name" value="Methylated DNA-protein cysteine methyltransferase domain"/>
    <property type="match status" value="1"/>
</dbReference>
<dbReference type="AlphaFoldDB" id="A0A2T3NQ63"/>
<evidence type="ECO:0000313" key="5">
    <source>
        <dbReference type="Proteomes" id="UP000241771"/>
    </source>
</evidence>